<protein>
    <submittedName>
        <fullName evidence="12">GumC family protein</fullName>
    </submittedName>
</protein>
<keyword evidence="5" id="KW-0067">ATP-binding</keyword>
<dbReference type="Pfam" id="PF02706">
    <property type="entry name" value="Wzz"/>
    <property type="match status" value="1"/>
</dbReference>
<evidence type="ECO:0000256" key="8">
    <source>
        <dbReference type="SAM" id="Coils"/>
    </source>
</evidence>
<feature type="domain" description="CobQ/CobB/MinD/ParA nucleotide binding" evidence="9">
    <location>
        <begin position="568"/>
        <end position="745"/>
    </location>
</feature>
<dbReference type="InterPro" id="IPR005702">
    <property type="entry name" value="Wzc-like_C"/>
</dbReference>
<evidence type="ECO:0000256" key="4">
    <source>
        <dbReference type="ARBA" id="ARBA00022741"/>
    </source>
</evidence>
<keyword evidence="6" id="KW-1133">Transmembrane helix</keyword>
<evidence type="ECO:0000256" key="5">
    <source>
        <dbReference type="ARBA" id="ARBA00022840"/>
    </source>
</evidence>
<evidence type="ECO:0000256" key="7">
    <source>
        <dbReference type="ARBA" id="ARBA00023136"/>
    </source>
</evidence>
<reference evidence="13" key="1">
    <citation type="journal article" date="2019" name="Int. J. Syst. Evol. Microbiol.">
        <title>The Global Catalogue of Microorganisms (GCM) 10K type strain sequencing project: providing services to taxonomists for standard genome sequencing and annotation.</title>
        <authorList>
            <consortium name="The Broad Institute Genomics Platform"/>
            <consortium name="The Broad Institute Genome Sequencing Center for Infectious Disease"/>
            <person name="Wu L."/>
            <person name="Ma J."/>
        </authorList>
    </citation>
    <scope>NUCLEOTIDE SEQUENCE [LARGE SCALE GENOMIC DNA]</scope>
    <source>
        <strain evidence="13">KCTC 42501</strain>
    </source>
</reference>
<keyword evidence="13" id="KW-1185">Reference proteome</keyword>
<dbReference type="RefSeq" id="WP_382169586.1">
    <property type="nucleotide sequence ID" value="NZ_JBHRXX010000001.1"/>
</dbReference>
<accession>A0ABV7VWU5</accession>
<dbReference type="PANTHER" id="PTHR32309">
    <property type="entry name" value="TYROSINE-PROTEIN KINASE"/>
    <property type="match status" value="1"/>
</dbReference>
<evidence type="ECO:0000256" key="3">
    <source>
        <dbReference type="ARBA" id="ARBA00022692"/>
    </source>
</evidence>
<dbReference type="InterPro" id="IPR032807">
    <property type="entry name" value="GNVR"/>
</dbReference>
<dbReference type="NCBIfam" id="TIGR01007">
    <property type="entry name" value="eps_fam"/>
    <property type="match status" value="1"/>
</dbReference>
<keyword evidence="7" id="KW-0472">Membrane</keyword>
<gene>
    <name evidence="12" type="ORF">ACFOPI_00230</name>
</gene>
<evidence type="ECO:0000259" key="11">
    <source>
        <dbReference type="Pfam" id="PF13807"/>
    </source>
</evidence>
<dbReference type="Proteomes" id="UP001595729">
    <property type="component" value="Unassembled WGS sequence"/>
</dbReference>
<evidence type="ECO:0000256" key="2">
    <source>
        <dbReference type="ARBA" id="ARBA00022475"/>
    </source>
</evidence>
<dbReference type="InterPro" id="IPR050445">
    <property type="entry name" value="Bact_polysacc_biosynth/exp"/>
</dbReference>
<evidence type="ECO:0000313" key="13">
    <source>
        <dbReference type="Proteomes" id="UP001595729"/>
    </source>
</evidence>
<keyword evidence="3" id="KW-0812">Transmembrane</keyword>
<evidence type="ECO:0000259" key="9">
    <source>
        <dbReference type="Pfam" id="PF01656"/>
    </source>
</evidence>
<organism evidence="12 13">
    <name type="scientific">Hydrogenophaga luteola</name>
    <dbReference type="NCBI Taxonomy" id="1591122"/>
    <lineage>
        <taxon>Bacteria</taxon>
        <taxon>Pseudomonadati</taxon>
        <taxon>Pseudomonadota</taxon>
        <taxon>Betaproteobacteria</taxon>
        <taxon>Burkholderiales</taxon>
        <taxon>Comamonadaceae</taxon>
        <taxon>Hydrogenophaga</taxon>
    </lineage>
</organism>
<dbReference type="EMBL" id="JBHRXX010000001">
    <property type="protein sequence ID" value="MFC3681995.1"/>
    <property type="molecule type" value="Genomic_DNA"/>
</dbReference>
<dbReference type="Pfam" id="PF13807">
    <property type="entry name" value="GNVR"/>
    <property type="match status" value="1"/>
</dbReference>
<dbReference type="InterPro" id="IPR027417">
    <property type="entry name" value="P-loop_NTPase"/>
</dbReference>
<evidence type="ECO:0000313" key="12">
    <source>
        <dbReference type="EMBL" id="MFC3681995.1"/>
    </source>
</evidence>
<dbReference type="Pfam" id="PF01656">
    <property type="entry name" value="CbiA"/>
    <property type="match status" value="1"/>
</dbReference>
<comment type="caution">
    <text evidence="12">The sequence shown here is derived from an EMBL/GenBank/DDBJ whole genome shotgun (WGS) entry which is preliminary data.</text>
</comment>
<evidence type="ECO:0000259" key="10">
    <source>
        <dbReference type="Pfam" id="PF02706"/>
    </source>
</evidence>
<sequence length="776" mass="84861">MLPNTFPPRGPFPSSALTLPQARMLHTVQQAREEADAVPRDDIDLKEIFRAIARHKWMIAGTTLLCVGAAAFYTLRITPLYQATTLIQIDRSAQKVVGFNTEVELDQGTASDQLQLRTQIELLKSRSLALRVIDEMGLYRPDEGGAPPTPVAPAAAPDADAGFVATLREHFNRLVSPPEDGGERPSRNETVRAFNESVSIEPRRSSRLVEVQVVNKDGELAARIANQIAQTFIAMNLERKLESSVYARQFLEEQIQVTKAKLEQSERVINQYAKRNEILNLGDKTSATTQTYVDFSAALAKAEQDRIKAEAQYEEVRARPESAPSVLDNLAIQTYKEQRARLEAEYAKNLAVFKPNYPAMVQAKSQIDELQRRIDAEVGTILASIKGQYEAAKKQESLLRARVGASRDEVLMVQDRSVDLNLLKRELDTNRQVYDSLLQRLKEVSVTAGLNTNNISVVDPAEPALNPVQPRPAINLAVGLMLGLLAGVLVAILREQMDDSVKHEDEVERVFALPLLGWIPETRKPRGMSIEALGLLAHAEPRSSFSEAYRSMRTALQFSTTEGAPRHIMVTSCGKNEGKTTSALALAINFAQLGQQVLLIDADMRLASVHKALGLPNDRGLSTLLMGEAPTKDLILKTMVPNLGVLLAGPTPPDPVELLMGPGLRQLLDQALALGFTQVIIDGPPLLGIADAIVLGNQVQHIVFAVRADSTRKKSIKDALRRLRNAGLAPMGVVLTHARTEHTNNDAFDAYYGYGHPPGHTVPGLLGATGGARAAS</sequence>
<dbReference type="InterPro" id="IPR002586">
    <property type="entry name" value="CobQ/CobB/MinD/ParA_Nub-bd_dom"/>
</dbReference>
<comment type="subcellular location">
    <subcellularLocation>
        <location evidence="1">Cell membrane</location>
        <topology evidence="1">Multi-pass membrane protein</topology>
    </subcellularLocation>
</comment>
<dbReference type="InterPro" id="IPR003856">
    <property type="entry name" value="LPS_length_determ_N"/>
</dbReference>
<evidence type="ECO:0000256" key="6">
    <source>
        <dbReference type="ARBA" id="ARBA00022989"/>
    </source>
</evidence>
<feature type="coiled-coil region" evidence="8">
    <location>
        <begin position="248"/>
        <end position="275"/>
    </location>
</feature>
<dbReference type="CDD" id="cd05387">
    <property type="entry name" value="BY-kinase"/>
    <property type="match status" value="1"/>
</dbReference>
<name>A0ABV7VWU5_9BURK</name>
<feature type="domain" description="Polysaccharide chain length determinant N-terminal" evidence="10">
    <location>
        <begin position="41"/>
        <end position="135"/>
    </location>
</feature>
<feature type="domain" description="Tyrosine-protein kinase G-rich" evidence="11">
    <location>
        <begin position="423"/>
        <end position="495"/>
    </location>
</feature>
<dbReference type="PANTHER" id="PTHR32309:SF13">
    <property type="entry name" value="FERRIC ENTEROBACTIN TRANSPORT PROTEIN FEPE"/>
    <property type="match status" value="1"/>
</dbReference>
<keyword evidence="8" id="KW-0175">Coiled coil</keyword>
<proteinExistence type="predicted"/>
<keyword evidence="4" id="KW-0547">Nucleotide-binding</keyword>
<evidence type="ECO:0000256" key="1">
    <source>
        <dbReference type="ARBA" id="ARBA00004651"/>
    </source>
</evidence>
<dbReference type="Gene3D" id="3.40.50.300">
    <property type="entry name" value="P-loop containing nucleotide triphosphate hydrolases"/>
    <property type="match status" value="1"/>
</dbReference>
<keyword evidence="2" id="KW-1003">Cell membrane</keyword>
<dbReference type="SUPFAM" id="SSF52540">
    <property type="entry name" value="P-loop containing nucleoside triphosphate hydrolases"/>
    <property type="match status" value="1"/>
</dbReference>